<organism evidence="4 5">
    <name type="scientific">Meloidogyne graminicola</name>
    <dbReference type="NCBI Taxonomy" id="189291"/>
    <lineage>
        <taxon>Eukaryota</taxon>
        <taxon>Metazoa</taxon>
        <taxon>Ecdysozoa</taxon>
        <taxon>Nematoda</taxon>
        <taxon>Chromadorea</taxon>
        <taxon>Rhabditida</taxon>
        <taxon>Tylenchina</taxon>
        <taxon>Tylenchomorpha</taxon>
        <taxon>Tylenchoidea</taxon>
        <taxon>Meloidogynidae</taxon>
        <taxon>Meloidogyninae</taxon>
        <taxon>Meloidogyne</taxon>
    </lineage>
</organism>
<dbReference type="Proteomes" id="UP000605970">
    <property type="component" value="Unassembled WGS sequence"/>
</dbReference>
<dbReference type="InterPro" id="IPR015943">
    <property type="entry name" value="WD40/YVTN_repeat-like_dom_sf"/>
</dbReference>
<dbReference type="InterPro" id="IPR045151">
    <property type="entry name" value="DCAF8"/>
</dbReference>
<dbReference type="SMART" id="SM00320">
    <property type="entry name" value="WD40"/>
    <property type="match status" value="6"/>
</dbReference>
<proteinExistence type="predicted"/>
<dbReference type="InterPro" id="IPR036322">
    <property type="entry name" value="WD40_repeat_dom_sf"/>
</dbReference>
<protein>
    <recommendedName>
        <fullName evidence="6">WD_REPEATS_REGION domain-containing protein</fullName>
    </recommendedName>
</protein>
<evidence type="ECO:0000256" key="2">
    <source>
        <dbReference type="ARBA" id="ARBA00022737"/>
    </source>
</evidence>
<dbReference type="EMBL" id="JABEBT010000012">
    <property type="protein sequence ID" value="KAF7638488.1"/>
    <property type="molecule type" value="Genomic_DNA"/>
</dbReference>
<reference evidence="4" key="1">
    <citation type="journal article" date="2020" name="Ecol. Evol.">
        <title>Genome structure and content of the rice root-knot nematode (Meloidogyne graminicola).</title>
        <authorList>
            <person name="Phan N.T."/>
            <person name="Danchin E.G.J."/>
            <person name="Klopp C."/>
            <person name="Perfus-Barbeoch L."/>
            <person name="Kozlowski D.K."/>
            <person name="Koutsovoulos G.D."/>
            <person name="Lopez-Roques C."/>
            <person name="Bouchez O."/>
            <person name="Zahm M."/>
            <person name="Besnard G."/>
            <person name="Bellafiore S."/>
        </authorList>
    </citation>
    <scope>NUCLEOTIDE SEQUENCE</scope>
    <source>
        <strain evidence="4">VN-18</strain>
    </source>
</reference>
<evidence type="ECO:0000256" key="3">
    <source>
        <dbReference type="PROSITE-ProRule" id="PRU00221"/>
    </source>
</evidence>
<dbReference type="SUPFAM" id="SSF50978">
    <property type="entry name" value="WD40 repeat-like"/>
    <property type="match status" value="1"/>
</dbReference>
<keyword evidence="2" id="KW-0677">Repeat</keyword>
<dbReference type="GO" id="GO:0005737">
    <property type="term" value="C:cytoplasm"/>
    <property type="evidence" value="ECO:0007669"/>
    <property type="project" value="TreeGrafter"/>
</dbReference>
<dbReference type="PANTHER" id="PTHR15574">
    <property type="entry name" value="WD REPEAT DOMAIN-CONTAINING FAMILY"/>
    <property type="match status" value="1"/>
</dbReference>
<accession>A0A8S9ZYZ6</accession>
<dbReference type="Gene3D" id="2.130.10.10">
    <property type="entry name" value="YVTN repeat-like/Quinoprotein amine dehydrogenase"/>
    <property type="match status" value="1"/>
</dbReference>
<dbReference type="PROSITE" id="PS50294">
    <property type="entry name" value="WD_REPEATS_REGION"/>
    <property type="match status" value="1"/>
</dbReference>
<dbReference type="PROSITE" id="PS50082">
    <property type="entry name" value="WD_REPEATS_2"/>
    <property type="match status" value="1"/>
</dbReference>
<keyword evidence="1 3" id="KW-0853">WD repeat</keyword>
<dbReference type="AlphaFoldDB" id="A0A8S9ZYZ6"/>
<dbReference type="InterPro" id="IPR001680">
    <property type="entry name" value="WD40_rpt"/>
</dbReference>
<gene>
    <name evidence="4" type="ORF">Mgra_00002168</name>
</gene>
<keyword evidence="5" id="KW-1185">Reference proteome</keyword>
<evidence type="ECO:0008006" key="6">
    <source>
        <dbReference type="Google" id="ProtNLM"/>
    </source>
</evidence>
<feature type="repeat" description="WD" evidence="3">
    <location>
        <begin position="95"/>
        <end position="127"/>
    </location>
</feature>
<dbReference type="GO" id="GO:0045717">
    <property type="term" value="P:negative regulation of fatty acid biosynthetic process"/>
    <property type="evidence" value="ECO:0007669"/>
    <property type="project" value="TreeGrafter"/>
</dbReference>
<evidence type="ECO:0000256" key="1">
    <source>
        <dbReference type="ARBA" id="ARBA00022574"/>
    </source>
</evidence>
<dbReference type="OrthoDB" id="4869960at2759"/>
<dbReference type="Pfam" id="PF00400">
    <property type="entry name" value="WD40"/>
    <property type="match status" value="2"/>
</dbReference>
<evidence type="ECO:0000313" key="5">
    <source>
        <dbReference type="Proteomes" id="UP000605970"/>
    </source>
</evidence>
<evidence type="ECO:0000313" key="4">
    <source>
        <dbReference type="EMBL" id="KAF7638488.1"/>
    </source>
</evidence>
<name>A0A8S9ZYZ6_9BILA</name>
<dbReference type="PANTHER" id="PTHR15574:SF43">
    <property type="entry name" value="DDB1- AND CUL4-ASSOCIATED FACTOR 5"/>
    <property type="match status" value="1"/>
</dbReference>
<comment type="caution">
    <text evidence="4">The sequence shown here is derived from an EMBL/GenBank/DDBJ whole genome shotgun (WGS) entry which is preliminary data.</text>
</comment>
<sequence>MSTSSCENNKTVKIKLNDDDLKLEDNDKRSIIRTLPQKEYIEILLNSPFEERVKRKNVSERILSRLQKREVSGNFKSIPNIFELNQYSSIHQRDLKAHTGCVNAVDFSPNEEWIVSGGDDLKVRLWKTVDCCTSENPALSSFTMKSIHQSNIFALRFSHKTERIYSAGNDHRLLIHDIRTLERLCTYRASSSIYCISTHPVDDNMIAASSDDRNVYLFDLRGGEGDGMCTKLKQEGRAYSVCWNPLNHNIVSVCNEKTGLVIYDLRMGINNYVEAGKITRRAICSEWSPNGEVLFCVMSRSTPICFNLSTSEYIHLRDPNYSNFCTIKSCTFAGHNFMITGSDDWNIYVWKIPTDWNEKDDLNENNNKAFTVFRGHRSIVNHVKYGINSGLLLSCGVEKLLSVGVLCLYLILIAIQNQELNFHMHVFFHIWKWVIHTVIPISKKI</sequence>
<dbReference type="GO" id="GO:0080008">
    <property type="term" value="C:Cul4-RING E3 ubiquitin ligase complex"/>
    <property type="evidence" value="ECO:0007669"/>
    <property type="project" value="TreeGrafter"/>
</dbReference>